<evidence type="ECO:0000256" key="4">
    <source>
        <dbReference type="SAM" id="MobiDB-lite"/>
    </source>
</evidence>
<comment type="caution">
    <text evidence="6">The sequence shown here is derived from an EMBL/GenBank/DDBJ whole genome shotgun (WGS) entry which is preliminary data.</text>
</comment>
<dbReference type="RefSeq" id="WP_270024452.1">
    <property type="nucleotide sequence ID" value="NZ_JAPDDP010000010.1"/>
</dbReference>
<dbReference type="Proteomes" id="UP001147653">
    <property type="component" value="Unassembled WGS sequence"/>
</dbReference>
<feature type="region of interest" description="Disordered" evidence="4">
    <location>
        <begin position="242"/>
        <end position="262"/>
    </location>
</feature>
<feature type="domain" description="OmpR/PhoB-type" evidence="5">
    <location>
        <begin position="1"/>
        <end position="90"/>
    </location>
</feature>
<dbReference type="GO" id="GO:0006355">
    <property type="term" value="P:regulation of DNA-templated transcription"/>
    <property type="evidence" value="ECO:0007669"/>
    <property type="project" value="InterPro"/>
</dbReference>
<dbReference type="CDD" id="cd15831">
    <property type="entry name" value="BTAD"/>
    <property type="match status" value="1"/>
</dbReference>
<gene>
    <name evidence="6" type="ORF">OJ997_07540</name>
</gene>
<dbReference type="InterPro" id="IPR019734">
    <property type="entry name" value="TPR_rpt"/>
</dbReference>
<dbReference type="Pfam" id="PF03704">
    <property type="entry name" value="BTAD"/>
    <property type="match status" value="1"/>
</dbReference>
<dbReference type="SMART" id="SM01043">
    <property type="entry name" value="BTAD"/>
    <property type="match status" value="1"/>
</dbReference>
<dbReference type="Pfam" id="PF13424">
    <property type="entry name" value="TPR_12"/>
    <property type="match status" value="1"/>
</dbReference>
<dbReference type="PANTHER" id="PTHR47691">
    <property type="entry name" value="REGULATOR-RELATED"/>
    <property type="match status" value="1"/>
</dbReference>
<sequence>MDFAILGPLRVVGPAGEIELRAPKHRALLATLLLAYRDGAVSAARLIDVLWDEDPPATASKALQVHVSQLRRLLGPDAIETRPSGYAVRLAPGGLDLERFETLAAQARTAPPEAAVTLLREALAEFRGEPLADAPLYGPARGEQDRLESARLEALERRIELELDLGAGGALVAELEQLTAAHPYRERLHAQLMLSLYRADRQADALDAYRRARHALVEDLGLDPSPALQRLEAQILAHDPALRGKPKGPGALSSAEAPPTPPLPVPATALLGREDDLLTAEGLLEDADVRLLTLTGPGGIGKTRFALELAHRLGERFAEGARFVTLGALEDPALVAAQLEAAIGETAGRELLVVVDNFEQLLDAASTLNGILAASPRSKLVVTSRAPLHLAAEHELALGPLAAEPAVALFLRRARAVNPRLRDDETGVVEEICRRLDGLPLAIELAAARIKVLSPKEILDRLSRRLDLLSAGPRDAPQRQQTLRAAIGWSYDLLDAGSQRLFRELGVFSGSFTLTAAEAVCGLEALDGIAALADHSLLTAHDGRFAMLETVREYALEQLGEAPDVRDRHARAYVQLLAEAEDGLVSPQQRDWLERLDADHDNVRAALRHTIAAGDGDTALALVGPLWRYWLLRGGVSEGRELARAALALPGGTAEARLRTANGAGILAAEQGDFEAARVHFEEGLARARELGIREREARIVSNLGVLAVYRSDFEIAIALYDEATVIARELGDERAVSLYTQNLGIVHDEVGNPAAAITLLEESVAIARRVGEPAHLTSTEESLARVLYDTDEERAIELLRLALNRAHEIGDSYGIVGCLETAAAAATHRGDPGAGARLWGAADALREARGTTRQPDERRFGERVEAELRAALGAPGYQEAVDAGAALALDDAVSLALRV</sequence>
<keyword evidence="7" id="KW-1185">Reference proteome</keyword>
<keyword evidence="2 3" id="KW-0238">DNA-binding</keyword>
<dbReference type="InterPro" id="IPR036388">
    <property type="entry name" value="WH-like_DNA-bd_sf"/>
</dbReference>
<evidence type="ECO:0000259" key="5">
    <source>
        <dbReference type="PROSITE" id="PS51755"/>
    </source>
</evidence>
<feature type="DNA-binding region" description="OmpR/PhoB-type" evidence="3">
    <location>
        <begin position="1"/>
        <end position="90"/>
    </location>
</feature>
<dbReference type="InterPro" id="IPR011990">
    <property type="entry name" value="TPR-like_helical_dom_sf"/>
</dbReference>
<evidence type="ECO:0000256" key="1">
    <source>
        <dbReference type="ARBA" id="ARBA00005820"/>
    </source>
</evidence>
<dbReference type="InterPro" id="IPR001867">
    <property type="entry name" value="OmpR/PhoB-type_DNA-bd"/>
</dbReference>
<dbReference type="InterPro" id="IPR016032">
    <property type="entry name" value="Sig_transdc_resp-reg_C-effctor"/>
</dbReference>
<evidence type="ECO:0000256" key="2">
    <source>
        <dbReference type="ARBA" id="ARBA00023125"/>
    </source>
</evidence>
<name>A0A9X3N5L5_9ACTN</name>
<dbReference type="SUPFAM" id="SSF48452">
    <property type="entry name" value="TPR-like"/>
    <property type="match status" value="2"/>
</dbReference>
<dbReference type="Pfam" id="PF00486">
    <property type="entry name" value="Trans_reg_C"/>
    <property type="match status" value="1"/>
</dbReference>
<organism evidence="6 7">
    <name type="scientific">Solirubrobacter phytolaccae</name>
    <dbReference type="NCBI Taxonomy" id="1404360"/>
    <lineage>
        <taxon>Bacteria</taxon>
        <taxon>Bacillati</taxon>
        <taxon>Actinomycetota</taxon>
        <taxon>Thermoleophilia</taxon>
        <taxon>Solirubrobacterales</taxon>
        <taxon>Solirubrobacteraceae</taxon>
        <taxon>Solirubrobacter</taxon>
    </lineage>
</organism>
<dbReference type="SUPFAM" id="SSF52540">
    <property type="entry name" value="P-loop containing nucleoside triphosphate hydrolases"/>
    <property type="match status" value="1"/>
</dbReference>
<dbReference type="GO" id="GO:0000160">
    <property type="term" value="P:phosphorelay signal transduction system"/>
    <property type="evidence" value="ECO:0007669"/>
    <property type="project" value="InterPro"/>
</dbReference>
<evidence type="ECO:0000313" key="7">
    <source>
        <dbReference type="Proteomes" id="UP001147653"/>
    </source>
</evidence>
<dbReference type="Gene3D" id="1.10.10.10">
    <property type="entry name" value="Winged helix-like DNA-binding domain superfamily/Winged helix DNA-binding domain"/>
    <property type="match status" value="1"/>
</dbReference>
<dbReference type="GO" id="GO:0003677">
    <property type="term" value="F:DNA binding"/>
    <property type="evidence" value="ECO:0007669"/>
    <property type="project" value="UniProtKB-UniRule"/>
</dbReference>
<comment type="similarity">
    <text evidence="1">Belongs to the AfsR/DnrI/RedD regulatory family.</text>
</comment>
<proteinExistence type="inferred from homology"/>
<dbReference type="AlphaFoldDB" id="A0A9X3N5L5"/>
<dbReference type="Gene3D" id="3.40.50.300">
    <property type="entry name" value="P-loop containing nucleotide triphosphate hydrolases"/>
    <property type="match status" value="1"/>
</dbReference>
<dbReference type="InterPro" id="IPR027417">
    <property type="entry name" value="P-loop_NTPase"/>
</dbReference>
<dbReference type="PROSITE" id="PS51755">
    <property type="entry name" value="OMPR_PHOB"/>
    <property type="match status" value="1"/>
</dbReference>
<dbReference type="SMART" id="SM00028">
    <property type="entry name" value="TPR"/>
    <property type="match status" value="3"/>
</dbReference>
<dbReference type="SMART" id="SM00862">
    <property type="entry name" value="Trans_reg_C"/>
    <property type="match status" value="1"/>
</dbReference>
<dbReference type="Gene3D" id="1.25.40.10">
    <property type="entry name" value="Tetratricopeptide repeat domain"/>
    <property type="match status" value="2"/>
</dbReference>
<protein>
    <submittedName>
        <fullName evidence="6">Tetratricopeptide repeat protein</fullName>
    </submittedName>
</protein>
<evidence type="ECO:0000313" key="6">
    <source>
        <dbReference type="EMBL" id="MDA0180143.1"/>
    </source>
</evidence>
<reference evidence="6" key="1">
    <citation type="submission" date="2022-10" db="EMBL/GenBank/DDBJ databases">
        <title>The WGS of Solirubrobacter phytolaccae KCTC 29190.</title>
        <authorList>
            <person name="Jiang Z."/>
        </authorList>
    </citation>
    <scope>NUCLEOTIDE SEQUENCE</scope>
    <source>
        <strain evidence="6">KCTC 29190</strain>
    </source>
</reference>
<accession>A0A9X3N5L5</accession>
<dbReference type="PANTHER" id="PTHR47691:SF3">
    <property type="entry name" value="HTH-TYPE TRANSCRIPTIONAL REGULATOR RV0890C-RELATED"/>
    <property type="match status" value="1"/>
</dbReference>
<dbReference type="EMBL" id="JAPDDP010000010">
    <property type="protein sequence ID" value="MDA0180143.1"/>
    <property type="molecule type" value="Genomic_DNA"/>
</dbReference>
<dbReference type="InterPro" id="IPR005158">
    <property type="entry name" value="BTAD"/>
</dbReference>
<evidence type="ECO:0000256" key="3">
    <source>
        <dbReference type="PROSITE-ProRule" id="PRU01091"/>
    </source>
</evidence>
<dbReference type="SUPFAM" id="SSF46894">
    <property type="entry name" value="C-terminal effector domain of the bipartite response regulators"/>
    <property type="match status" value="1"/>
</dbReference>